<evidence type="ECO:0000256" key="1">
    <source>
        <dbReference type="SAM" id="SignalP"/>
    </source>
</evidence>
<evidence type="ECO:0008006" key="4">
    <source>
        <dbReference type="Google" id="ProtNLM"/>
    </source>
</evidence>
<comment type="caution">
    <text evidence="2">The sequence shown here is derived from an EMBL/GenBank/DDBJ whole genome shotgun (WGS) entry which is preliminary data.</text>
</comment>
<gene>
    <name evidence="2" type="ORF">DCAF_LOCUS18919</name>
</gene>
<dbReference type="Proteomes" id="UP001314170">
    <property type="component" value="Unassembled WGS sequence"/>
</dbReference>
<protein>
    <recommendedName>
        <fullName evidence="4">Secreted protein</fullName>
    </recommendedName>
</protein>
<proteinExistence type="predicted"/>
<name>A0AAV1S7E3_9ROSI</name>
<feature type="signal peptide" evidence="1">
    <location>
        <begin position="1"/>
        <end position="25"/>
    </location>
</feature>
<dbReference type="AlphaFoldDB" id="A0AAV1S7E3"/>
<keyword evidence="1" id="KW-0732">Signal</keyword>
<evidence type="ECO:0000313" key="2">
    <source>
        <dbReference type="EMBL" id="CAK7346248.1"/>
    </source>
</evidence>
<sequence>MFNNDALRCIIALTRVLIVTVGISSSNVNKPTRKSYKIFGSDIILINTRRSSIVLIYGFCNPQVHE</sequence>
<evidence type="ECO:0000313" key="3">
    <source>
        <dbReference type="Proteomes" id="UP001314170"/>
    </source>
</evidence>
<feature type="chain" id="PRO_5043796781" description="Secreted protein" evidence="1">
    <location>
        <begin position="26"/>
        <end position="66"/>
    </location>
</feature>
<dbReference type="EMBL" id="CAWUPB010001173">
    <property type="protein sequence ID" value="CAK7346248.1"/>
    <property type="molecule type" value="Genomic_DNA"/>
</dbReference>
<keyword evidence="3" id="KW-1185">Reference proteome</keyword>
<reference evidence="2 3" key="1">
    <citation type="submission" date="2024-01" db="EMBL/GenBank/DDBJ databases">
        <authorList>
            <person name="Waweru B."/>
        </authorList>
    </citation>
    <scope>NUCLEOTIDE SEQUENCE [LARGE SCALE GENOMIC DNA]</scope>
</reference>
<accession>A0AAV1S7E3</accession>
<organism evidence="2 3">
    <name type="scientific">Dovyalis caffra</name>
    <dbReference type="NCBI Taxonomy" id="77055"/>
    <lineage>
        <taxon>Eukaryota</taxon>
        <taxon>Viridiplantae</taxon>
        <taxon>Streptophyta</taxon>
        <taxon>Embryophyta</taxon>
        <taxon>Tracheophyta</taxon>
        <taxon>Spermatophyta</taxon>
        <taxon>Magnoliopsida</taxon>
        <taxon>eudicotyledons</taxon>
        <taxon>Gunneridae</taxon>
        <taxon>Pentapetalae</taxon>
        <taxon>rosids</taxon>
        <taxon>fabids</taxon>
        <taxon>Malpighiales</taxon>
        <taxon>Salicaceae</taxon>
        <taxon>Flacourtieae</taxon>
        <taxon>Dovyalis</taxon>
    </lineage>
</organism>